<dbReference type="Pfam" id="PF04306">
    <property type="entry name" value="DUF456"/>
    <property type="match status" value="1"/>
</dbReference>
<keyword evidence="1" id="KW-0472">Membrane</keyword>
<feature type="transmembrane region" description="Helical" evidence="1">
    <location>
        <begin position="90"/>
        <end position="119"/>
    </location>
</feature>
<protein>
    <submittedName>
        <fullName evidence="2">DUF456 domain-containing protein</fullName>
    </submittedName>
</protein>
<dbReference type="RefSeq" id="WP_310897304.1">
    <property type="nucleotide sequence ID" value="NZ_JAMQOM010000006.1"/>
</dbReference>
<dbReference type="Proteomes" id="UP001253439">
    <property type="component" value="Unassembled WGS sequence"/>
</dbReference>
<evidence type="ECO:0000313" key="2">
    <source>
        <dbReference type="EMBL" id="MDS0222692.1"/>
    </source>
</evidence>
<keyword evidence="1" id="KW-1133">Transmembrane helix</keyword>
<dbReference type="PANTHER" id="PTHR39165:SF1">
    <property type="entry name" value="DUF456 DOMAIN-CONTAINING PROTEIN"/>
    <property type="match status" value="1"/>
</dbReference>
<feature type="transmembrane region" description="Helical" evidence="1">
    <location>
        <begin position="55"/>
        <end position="78"/>
    </location>
</feature>
<feature type="transmembrane region" description="Helical" evidence="1">
    <location>
        <begin position="139"/>
        <end position="164"/>
    </location>
</feature>
<proteinExistence type="predicted"/>
<dbReference type="InterPro" id="IPR007403">
    <property type="entry name" value="DUF456"/>
</dbReference>
<dbReference type="EMBL" id="JAMQOM010000006">
    <property type="protein sequence ID" value="MDS0222692.1"/>
    <property type="molecule type" value="Genomic_DNA"/>
</dbReference>
<sequence>MSLVGFETLLFVLAFALLVGGVIGSVTPQVPGALVSLAGVYLYWLASGMTEPGTILLVLLTLVGLLTWAVDIAGGAVAARVGGASNWTAVLAGVVALVLFFVTGPLGILLGVAGTVFVVEFYRQDDARGGLKAALVTTLGMLASGIVQAMLTASILVTMVAVALL</sequence>
<keyword evidence="1" id="KW-0812">Transmembrane</keyword>
<name>A0AAE4F0R9_9EURY</name>
<comment type="caution">
    <text evidence="2">The sequence shown here is derived from an EMBL/GenBank/DDBJ whole genome shotgun (WGS) entry which is preliminary data.</text>
</comment>
<accession>A0AAE4F0R9</accession>
<dbReference type="PANTHER" id="PTHR39165">
    <property type="entry name" value="IG HYPOTHETICAL 17883"/>
    <property type="match status" value="1"/>
</dbReference>
<gene>
    <name evidence="2" type="ORF">NDI54_15205</name>
</gene>
<dbReference type="AlphaFoldDB" id="A0AAE4F0R9"/>
<evidence type="ECO:0000313" key="3">
    <source>
        <dbReference type="Proteomes" id="UP001253439"/>
    </source>
</evidence>
<evidence type="ECO:0000256" key="1">
    <source>
        <dbReference type="SAM" id="Phobius"/>
    </source>
</evidence>
<reference evidence="2 3" key="1">
    <citation type="submission" date="2022-06" db="EMBL/GenBank/DDBJ databases">
        <title>Haloarcula sp. a new haloarchaeum isolate from saline soil.</title>
        <authorList>
            <person name="Strakova D."/>
            <person name="Galisteo C."/>
            <person name="Sanchez-Porro C."/>
            <person name="Ventosa A."/>
        </authorList>
    </citation>
    <scope>NUCLEOTIDE SEQUENCE [LARGE SCALE GENOMIC DNA]</scope>
    <source>
        <strain evidence="2 3">S1AR25-5A</strain>
    </source>
</reference>
<keyword evidence="3" id="KW-1185">Reference proteome</keyword>
<organism evidence="2 3">
    <name type="scientific">Haloarcula terrestris</name>
    <dbReference type="NCBI Taxonomy" id="2950533"/>
    <lineage>
        <taxon>Archaea</taxon>
        <taxon>Methanobacteriati</taxon>
        <taxon>Methanobacteriota</taxon>
        <taxon>Stenosarchaea group</taxon>
        <taxon>Halobacteria</taxon>
        <taxon>Halobacteriales</taxon>
        <taxon>Haloarculaceae</taxon>
        <taxon>Haloarcula</taxon>
    </lineage>
</organism>